<keyword evidence="1" id="KW-0812">Transmembrane</keyword>
<dbReference type="AlphaFoldDB" id="A0A2A7M170"/>
<reference evidence="2 12" key="2">
    <citation type="submission" date="2019-03" db="EMBL/GenBank/DDBJ databases">
        <authorList>
            <consortium name="GenomeTrakr network: Whole genome sequencing for foodborne pathogen traceback"/>
        </authorList>
    </citation>
    <scope>NUCLEOTIDE SEQUENCE [LARGE SCALE GENOMIC DNA]</scope>
    <source>
        <strain evidence="2 12">PSU-1190</strain>
    </source>
</reference>
<dbReference type="Proteomes" id="UP000591371">
    <property type="component" value="Unassembled WGS sequence"/>
</dbReference>
<gene>
    <name evidence="2" type="ORF">D3G36_14465</name>
    <name evidence="3" type="ORF">NCTC10764_04816</name>
    <name evidence="7" type="ORF">NCTC8603_01337</name>
    <name evidence="8" type="ORF">NCTC8603_01348</name>
    <name evidence="4" type="ORF">NCTC8621_02728</name>
    <name evidence="5" type="ORF">NCTC8621_02739</name>
    <name evidence="6" type="ORF">NCTC8621_02750</name>
</gene>
<dbReference type="InterPro" id="IPR019670">
    <property type="entry name" value="DUF2523"/>
</dbReference>
<keyword evidence="1" id="KW-1133">Transmembrane helix</keyword>
<evidence type="ECO:0000313" key="9">
    <source>
        <dbReference type="Proteomes" id="UP000255093"/>
    </source>
</evidence>
<evidence type="ECO:0000313" key="8">
    <source>
        <dbReference type="EMBL" id="STK73512.1"/>
    </source>
</evidence>
<dbReference type="EMBL" id="UGEE01000003">
    <property type="protein sequence ID" value="STK73496.1"/>
    <property type="molecule type" value="Genomic_DNA"/>
</dbReference>
<evidence type="ECO:0000313" key="3">
    <source>
        <dbReference type="EMBL" id="STE75876.1"/>
    </source>
</evidence>
<dbReference type="EMBL" id="UGBW01000003">
    <property type="protein sequence ID" value="STH82739.1"/>
    <property type="molecule type" value="Genomic_DNA"/>
</dbReference>
<dbReference type="Proteomes" id="UP000255201">
    <property type="component" value="Unassembled WGS sequence"/>
</dbReference>
<dbReference type="EMBL" id="UGBW01000003">
    <property type="protein sequence ID" value="STH82750.1"/>
    <property type="molecule type" value="Genomic_DNA"/>
</dbReference>
<evidence type="ECO:0000313" key="7">
    <source>
        <dbReference type="EMBL" id="STK73496.1"/>
    </source>
</evidence>
<reference evidence="9 10" key="1">
    <citation type="submission" date="2018-06" db="EMBL/GenBank/DDBJ databases">
        <authorList>
            <consortium name="Pathogen Informatics"/>
            <person name="Doyle S."/>
        </authorList>
    </citation>
    <scope>NUCLEOTIDE SEQUENCE [LARGE SCALE GENOMIC DNA]</scope>
    <source>
        <strain evidence="3 11">NCTC10764</strain>
        <strain evidence="7 10">NCTC8603</strain>
        <strain evidence="4 9">NCTC8621</strain>
    </source>
</reference>
<dbReference type="Proteomes" id="UP000255093">
    <property type="component" value="Unassembled WGS sequence"/>
</dbReference>
<evidence type="ECO:0000313" key="10">
    <source>
        <dbReference type="Proteomes" id="UP000255153"/>
    </source>
</evidence>
<evidence type="ECO:0000256" key="1">
    <source>
        <dbReference type="SAM" id="Phobius"/>
    </source>
</evidence>
<organism evidence="2 12">
    <name type="scientific">Escherichia coli</name>
    <dbReference type="NCBI Taxonomy" id="562"/>
    <lineage>
        <taxon>Bacteria</taxon>
        <taxon>Pseudomonadati</taxon>
        <taxon>Pseudomonadota</taxon>
        <taxon>Gammaproteobacteria</taxon>
        <taxon>Enterobacterales</taxon>
        <taxon>Enterobacteriaceae</taxon>
        <taxon>Escherichia</taxon>
    </lineage>
</organism>
<dbReference type="EMBL" id="UGEE01000003">
    <property type="protein sequence ID" value="STK73512.1"/>
    <property type="molecule type" value="Genomic_DNA"/>
</dbReference>
<dbReference type="EMBL" id="UFZL01000003">
    <property type="protein sequence ID" value="STE75876.1"/>
    <property type="molecule type" value="Genomic_DNA"/>
</dbReference>
<dbReference type="Proteomes" id="UP000255153">
    <property type="component" value="Unassembled WGS sequence"/>
</dbReference>
<evidence type="ECO:0000313" key="2">
    <source>
        <dbReference type="EMBL" id="EFA4419056.1"/>
    </source>
</evidence>
<dbReference type="Pfam" id="PF10734">
    <property type="entry name" value="DUF2523"/>
    <property type="match status" value="1"/>
</dbReference>
<evidence type="ECO:0000313" key="6">
    <source>
        <dbReference type="EMBL" id="STH82750.1"/>
    </source>
</evidence>
<sequence length="95" mass="10821">MFAIFIAAINTALGFIFRTALIKFVMFSAIYIMVVEVLPLIVTHLPDGSSISSLFSELPSSVLWFLNLMSFDVVLPMMVSAMFTRFFIRRIPFFN</sequence>
<name>A0A2A7M170_ECOLX</name>
<dbReference type="EMBL" id="AASATZ010000019">
    <property type="protein sequence ID" value="EFA4419056.1"/>
    <property type="molecule type" value="Genomic_DNA"/>
</dbReference>
<protein>
    <submittedName>
        <fullName evidence="2">DUF2523 domain-containing protein</fullName>
    </submittedName>
    <submittedName>
        <fullName evidence="3">Phage-related membrane protein</fullName>
    </submittedName>
</protein>
<feature type="transmembrane region" description="Helical" evidence="1">
    <location>
        <begin position="62"/>
        <end position="88"/>
    </location>
</feature>
<proteinExistence type="predicted"/>
<evidence type="ECO:0000313" key="11">
    <source>
        <dbReference type="Proteomes" id="UP000255201"/>
    </source>
</evidence>
<dbReference type="RefSeq" id="WP_000457381.1">
    <property type="nucleotide sequence ID" value="NZ_BAAFJW010000013.1"/>
</dbReference>
<evidence type="ECO:0000313" key="4">
    <source>
        <dbReference type="EMBL" id="STH82728.1"/>
    </source>
</evidence>
<feature type="transmembrane region" description="Helical" evidence="1">
    <location>
        <begin position="21"/>
        <end position="42"/>
    </location>
</feature>
<accession>A0A2A7M170</accession>
<keyword evidence="1" id="KW-0472">Membrane</keyword>
<evidence type="ECO:0000313" key="5">
    <source>
        <dbReference type="EMBL" id="STH82739.1"/>
    </source>
</evidence>
<dbReference type="EMBL" id="UGBW01000003">
    <property type="protein sequence ID" value="STH82728.1"/>
    <property type="molecule type" value="Genomic_DNA"/>
</dbReference>
<evidence type="ECO:0000313" key="12">
    <source>
        <dbReference type="Proteomes" id="UP000591371"/>
    </source>
</evidence>